<evidence type="ECO:0000313" key="3">
    <source>
        <dbReference type="Proteomes" id="UP000249789"/>
    </source>
</evidence>
<protein>
    <recommendedName>
        <fullName evidence="4">Transmembrane protein</fullName>
    </recommendedName>
</protein>
<keyword evidence="1" id="KW-0812">Transmembrane</keyword>
<dbReference type="EMBL" id="KZ824647">
    <property type="protein sequence ID" value="RAK76725.1"/>
    <property type="molecule type" value="Genomic_DNA"/>
</dbReference>
<dbReference type="GeneID" id="63856398"/>
<sequence>MFNRHRRCLDKRQVQAGGWEMGRIVAEEKKSSRRGKGWKGRGASALYRAAGVDTGSPSVCLLCSALRNETRRAQHVKSISLFANLIFFFHSLWILMMIFFFSFLFFKIFI</sequence>
<evidence type="ECO:0000256" key="1">
    <source>
        <dbReference type="SAM" id="Phobius"/>
    </source>
</evidence>
<name>A0A8G1VXK0_9EURO</name>
<keyword evidence="1" id="KW-1133">Transmembrane helix</keyword>
<feature type="transmembrane region" description="Helical" evidence="1">
    <location>
        <begin position="81"/>
        <end position="106"/>
    </location>
</feature>
<accession>A0A8G1VXK0</accession>
<reference evidence="2 3" key="1">
    <citation type="submission" date="2018-02" db="EMBL/GenBank/DDBJ databases">
        <title>The genomes of Aspergillus section Nigri reveals drivers in fungal speciation.</title>
        <authorList>
            <consortium name="DOE Joint Genome Institute"/>
            <person name="Vesth T.C."/>
            <person name="Nybo J."/>
            <person name="Theobald S."/>
            <person name="Brandl J."/>
            <person name="Frisvad J.C."/>
            <person name="Nielsen K.F."/>
            <person name="Lyhne E.K."/>
            <person name="Kogle M.E."/>
            <person name="Kuo A."/>
            <person name="Riley R."/>
            <person name="Clum A."/>
            <person name="Nolan M."/>
            <person name="Lipzen A."/>
            <person name="Salamov A."/>
            <person name="Henrissat B."/>
            <person name="Wiebenga A."/>
            <person name="De vries R.P."/>
            <person name="Grigoriev I.V."/>
            <person name="Mortensen U.H."/>
            <person name="Andersen M.R."/>
            <person name="Baker S.E."/>
        </authorList>
    </citation>
    <scope>NUCLEOTIDE SEQUENCE [LARGE SCALE GENOMIC DNA]</scope>
    <source>
        <strain evidence="2 3">CBS 313.89</strain>
    </source>
</reference>
<organism evidence="2 3">
    <name type="scientific">Aspergillus fijiensis CBS 313.89</name>
    <dbReference type="NCBI Taxonomy" id="1448319"/>
    <lineage>
        <taxon>Eukaryota</taxon>
        <taxon>Fungi</taxon>
        <taxon>Dikarya</taxon>
        <taxon>Ascomycota</taxon>
        <taxon>Pezizomycotina</taxon>
        <taxon>Eurotiomycetes</taxon>
        <taxon>Eurotiomycetidae</taxon>
        <taxon>Eurotiales</taxon>
        <taxon>Aspergillaceae</taxon>
        <taxon>Aspergillus</taxon>
    </lineage>
</organism>
<dbReference type="VEuPathDB" id="FungiDB:BO72DRAFT_127892"/>
<dbReference type="AlphaFoldDB" id="A0A8G1VXK0"/>
<proteinExistence type="predicted"/>
<dbReference type="Proteomes" id="UP000249789">
    <property type="component" value="Unassembled WGS sequence"/>
</dbReference>
<evidence type="ECO:0008006" key="4">
    <source>
        <dbReference type="Google" id="ProtNLM"/>
    </source>
</evidence>
<keyword evidence="3" id="KW-1185">Reference proteome</keyword>
<dbReference type="RefSeq" id="XP_040800735.1">
    <property type="nucleotide sequence ID" value="XM_040939065.1"/>
</dbReference>
<keyword evidence="1" id="KW-0472">Membrane</keyword>
<gene>
    <name evidence="2" type="ORF">BO72DRAFT_127892</name>
</gene>
<evidence type="ECO:0000313" key="2">
    <source>
        <dbReference type="EMBL" id="RAK76725.1"/>
    </source>
</evidence>